<organism evidence="2 3">
    <name type="scientific">Plenodomus tracheiphilus IPT5</name>
    <dbReference type="NCBI Taxonomy" id="1408161"/>
    <lineage>
        <taxon>Eukaryota</taxon>
        <taxon>Fungi</taxon>
        <taxon>Dikarya</taxon>
        <taxon>Ascomycota</taxon>
        <taxon>Pezizomycotina</taxon>
        <taxon>Dothideomycetes</taxon>
        <taxon>Pleosporomycetidae</taxon>
        <taxon>Pleosporales</taxon>
        <taxon>Pleosporineae</taxon>
        <taxon>Leptosphaeriaceae</taxon>
        <taxon>Plenodomus</taxon>
    </lineage>
</organism>
<name>A0A6A7AS49_9PLEO</name>
<dbReference type="EMBL" id="MU006341">
    <property type="protein sequence ID" value="KAF2845883.1"/>
    <property type="molecule type" value="Genomic_DNA"/>
</dbReference>
<protein>
    <submittedName>
        <fullName evidence="2">Uncharacterized protein</fullName>
    </submittedName>
</protein>
<accession>A0A6A7AS49</accession>
<evidence type="ECO:0000313" key="3">
    <source>
        <dbReference type="Proteomes" id="UP000799423"/>
    </source>
</evidence>
<proteinExistence type="predicted"/>
<sequence>MGGGDTRREVQAVDKCTPPWMVVQTGGGLCTRDEVAGVKDCEERAMRVAQQALPGTSKAPCSERLDMSAATAALGNGRKTCAPFATTPSIGAAVRCQTDSTGMQAVPKSRRTGEATGNAAEKRHQIAVVGQTNTIYTRSWTGTSWTAKKRKLLQLNSRSRTPLWIGSTANVHESSRRGGENSAMVRETGEVGGLALSFSSSRLFEECFGFVASRSRAVDPGR</sequence>
<feature type="region of interest" description="Disordered" evidence="1">
    <location>
        <begin position="101"/>
        <end position="121"/>
    </location>
</feature>
<gene>
    <name evidence="2" type="ORF">T440DRAFT_483061</name>
</gene>
<evidence type="ECO:0000313" key="2">
    <source>
        <dbReference type="EMBL" id="KAF2845883.1"/>
    </source>
</evidence>
<reference evidence="2" key="1">
    <citation type="submission" date="2020-01" db="EMBL/GenBank/DDBJ databases">
        <authorList>
            <consortium name="DOE Joint Genome Institute"/>
            <person name="Haridas S."/>
            <person name="Albert R."/>
            <person name="Binder M."/>
            <person name="Bloem J."/>
            <person name="Labutti K."/>
            <person name="Salamov A."/>
            <person name="Andreopoulos B."/>
            <person name="Baker S.E."/>
            <person name="Barry K."/>
            <person name="Bills G."/>
            <person name="Bluhm B.H."/>
            <person name="Cannon C."/>
            <person name="Castanera R."/>
            <person name="Culley D.E."/>
            <person name="Daum C."/>
            <person name="Ezra D."/>
            <person name="Gonzalez J.B."/>
            <person name="Henrissat B."/>
            <person name="Kuo A."/>
            <person name="Liang C."/>
            <person name="Lipzen A."/>
            <person name="Lutzoni F."/>
            <person name="Magnuson J."/>
            <person name="Mondo S."/>
            <person name="Nolan M."/>
            <person name="Ohm R."/>
            <person name="Pangilinan J."/>
            <person name="Park H.-J."/>
            <person name="Ramirez L."/>
            <person name="Alfaro M."/>
            <person name="Sun H."/>
            <person name="Tritt A."/>
            <person name="Yoshinaga Y."/>
            <person name="Zwiers L.-H."/>
            <person name="Turgeon B.G."/>
            <person name="Goodwin S.B."/>
            <person name="Spatafora J.W."/>
            <person name="Crous P.W."/>
            <person name="Grigoriev I.V."/>
        </authorList>
    </citation>
    <scope>NUCLEOTIDE SEQUENCE</scope>
    <source>
        <strain evidence="2">IPT5</strain>
    </source>
</reference>
<dbReference type="AlphaFoldDB" id="A0A6A7AS49"/>
<keyword evidence="3" id="KW-1185">Reference proteome</keyword>
<evidence type="ECO:0000256" key="1">
    <source>
        <dbReference type="SAM" id="MobiDB-lite"/>
    </source>
</evidence>
<dbReference type="Proteomes" id="UP000799423">
    <property type="component" value="Unassembled WGS sequence"/>
</dbReference>